<dbReference type="Gene3D" id="3.30.565.10">
    <property type="entry name" value="Histidine kinase-like ATPase, C-terminal domain"/>
    <property type="match status" value="1"/>
</dbReference>
<dbReference type="OrthoDB" id="9790669at2"/>
<evidence type="ECO:0000256" key="12">
    <source>
        <dbReference type="SAM" id="Coils"/>
    </source>
</evidence>
<dbReference type="Gene3D" id="3.40.50.2300">
    <property type="match status" value="3"/>
</dbReference>
<feature type="domain" description="Response regulatory" evidence="15">
    <location>
        <begin position="804"/>
        <end position="917"/>
    </location>
</feature>
<dbReference type="PANTHER" id="PTHR45339:SF1">
    <property type="entry name" value="HYBRID SIGNAL TRANSDUCTION HISTIDINE KINASE J"/>
    <property type="match status" value="1"/>
</dbReference>
<dbReference type="Pfam" id="PF00072">
    <property type="entry name" value="Response_reg"/>
    <property type="match status" value="3"/>
</dbReference>
<feature type="domain" description="Histidine kinase" evidence="14">
    <location>
        <begin position="543"/>
        <end position="764"/>
    </location>
</feature>
<evidence type="ECO:0000256" key="8">
    <source>
        <dbReference type="ARBA" id="ARBA00023012"/>
    </source>
</evidence>
<feature type="modified residue" description="4-aspartylphosphate" evidence="11">
    <location>
        <position position="975"/>
    </location>
</feature>
<dbReference type="Pfam" id="PF12729">
    <property type="entry name" value="4HB_MCP_1"/>
    <property type="match status" value="1"/>
</dbReference>
<dbReference type="InterPro" id="IPR036890">
    <property type="entry name" value="HATPase_C_sf"/>
</dbReference>
<reference evidence="16 17" key="1">
    <citation type="submission" date="2016-10" db="EMBL/GenBank/DDBJ databases">
        <authorList>
            <person name="de Groot N.N."/>
        </authorList>
    </citation>
    <scope>NUCLEOTIDE SEQUENCE [LARGE SCALE GENOMIC DNA]</scope>
    <source>
        <strain evidence="16 17">DSM 18979</strain>
    </source>
</reference>
<dbReference type="SMART" id="SM00448">
    <property type="entry name" value="REC"/>
    <property type="match status" value="3"/>
</dbReference>
<feature type="transmembrane region" description="Helical" evidence="13">
    <location>
        <begin position="12"/>
        <end position="32"/>
    </location>
</feature>
<dbReference type="PRINTS" id="PR00344">
    <property type="entry name" value="BCTRLSENSOR"/>
</dbReference>
<dbReference type="Gene3D" id="6.10.340.10">
    <property type="match status" value="1"/>
</dbReference>
<evidence type="ECO:0000256" key="5">
    <source>
        <dbReference type="ARBA" id="ARBA00022553"/>
    </source>
</evidence>
<dbReference type="InterPro" id="IPR003661">
    <property type="entry name" value="HisK_dim/P_dom"/>
</dbReference>
<dbReference type="SMART" id="SM00387">
    <property type="entry name" value="HATPase_c"/>
    <property type="match status" value="1"/>
</dbReference>
<evidence type="ECO:0000256" key="11">
    <source>
        <dbReference type="PROSITE-ProRule" id="PRU00169"/>
    </source>
</evidence>
<keyword evidence="17" id="KW-1185">Reference proteome</keyword>
<evidence type="ECO:0000256" key="6">
    <source>
        <dbReference type="ARBA" id="ARBA00022679"/>
    </source>
</evidence>
<keyword evidence="13" id="KW-1133">Transmembrane helix</keyword>
<proteinExistence type="inferred from homology"/>
<dbReference type="STRING" id="426128.SAMN05660297_02173"/>
<feature type="domain" description="Response regulatory" evidence="15">
    <location>
        <begin position="926"/>
        <end position="1040"/>
    </location>
</feature>
<dbReference type="InterPro" id="IPR036097">
    <property type="entry name" value="HisK_dim/P_sf"/>
</dbReference>
<evidence type="ECO:0000256" key="10">
    <source>
        <dbReference type="ARBA" id="ARBA00074306"/>
    </source>
</evidence>
<dbReference type="SUPFAM" id="SSF47384">
    <property type="entry name" value="Homodimeric domain of signal transducing histidine kinase"/>
    <property type="match status" value="1"/>
</dbReference>
<dbReference type="Pfam" id="PF00512">
    <property type="entry name" value="HisKA"/>
    <property type="match status" value="1"/>
</dbReference>
<evidence type="ECO:0000313" key="17">
    <source>
        <dbReference type="Proteomes" id="UP000199568"/>
    </source>
</evidence>
<dbReference type="GO" id="GO:0000155">
    <property type="term" value="F:phosphorelay sensor kinase activity"/>
    <property type="evidence" value="ECO:0007669"/>
    <property type="project" value="InterPro"/>
</dbReference>
<feature type="coiled-coil region" evidence="12">
    <location>
        <begin position="429"/>
        <end position="533"/>
    </location>
</feature>
<dbReference type="Gene3D" id="3.30.450.40">
    <property type="match status" value="1"/>
</dbReference>
<dbReference type="CDD" id="cd16922">
    <property type="entry name" value="HATPase_EvgS-ArcB-TorS-like"/>
    <property type="match status" value="1"/>
</dbReference>
<dbReference type="InterPro" id="IPR024478">
    <property type="entry name" value="HlyB_4HB_MCP"/>
</dbReference>
<dbReference type="SUPFAM" id="SSF55781">
    <property type="entry name" value="GAF domain-like"/>
    <property type="match status" value="1"/>
</dbReference>
<keyword evidence="13" id="KW-0472">Membrane</keyword>
<feature type="domain" description="Response regulatory" evidence="15">
    <location>
        <begin position="1070"/>
        <end position="1186"/>
    </location>
</feature>
<evidence type="ECO:0000313" key="16">
    <source>
        <dbReference type="EMBL" id="SET36796.1"/>
    </source>
</evidence>
<keyword evidence="5 11" id="KW-0597">Phosphoprotein</keyword>
<dbReference type="Pfam" id="PF13185">
    <property type="entry name" value="GAF_2"/>
    <property type="match status" value="1"/>
</dbReference>
<feature type="modified residue" description="4-aspartylphosphate" evidence="11">
    <location>
        <position position="1119"/>
    </location>
</feature>
<dbReference type="PROSITE" id="PS50109">
    <property type="entry name" value="HIS_KIN"/>
    <property type="match status" value="1"/>
</dbReference>
<dbReference type="AlphaFoldDB" id="A0A1I0DVT8"/>
<dbReference type="SMART" id="SM00065">
    <property type="entry name" value="GAF"/>
    <property type="match status" value="1"/>
</dbReference>
<keyword evidence="13" id="KW-0812">Transmembrane</keyword>
<keyword evidence="12" id="KW-0175">Coiled coil</keyword>
<evidence type="ECO:0000256" key="7">
    <source>
        <dbReference type="ARBA" id="ARBA00022777"/>
    </source>
</evidence>
<dbReference type="InterPro" id="IPR011006">
    <property type="entry name" value="CheY-like_superfamily"/>
</dbReference>
<dbReference type="Proteomes" id="UP000199568">
    <property type="component" value="Unassembled WGS sequence"/>
</dbReference>
<protein>
    <recommendedName>
        <fullName evidence="10">Circadian input-output histidine kinase CikA</fullName>
        <ecNumber evidence="3">2.7.13.3</ecNumber>
    </recommendedName>
    <alternativeName>
        <fullName evidence="4">Stage 0 sporulation protein A homolog</fullName>
    </alternativeName>
</protein>
<dbReference type="SUPFAM" id="SSF55874">
    <property type="entry name" value="ATPase domain of HSP90 chaperone/DNA topoisomerase II/histidine kinase"/>
    <property type="match status" value="1"/>
</dbReference>
<evidence type="ECO:0000256" key="2">
    <source>
        <dbReference type="ARBA" id="ARBA00006402"/>
    </source>
</evidence>
<dbReference type="PANTHER" id="PTHR45339">
    <property type="entry name" value="HYBRID SIGNAL TRANSDUCTION HISTIDINE KINASE J"/>
    <property type="match status" value="1"/>
</dbReference>
<feature type="transmembrane region" description="Helical" evidence="13">
    <location>
        <begin position="190"/>
        <end position="216"/>
    </location>
</feature>
<feature type="modified residue" description="4-aspartylphosphate" evidence="11">
    <location>
        <position position="853"/>
    </location>
</feature>
<dbReference type="EMBL" id="FOHU01000009">
    <property type="protein sequence ID" value="SET36796.1"/>
    <property type="molecule type" value="Genomic_DNA"/>
</dbReference>
<dbReference type="CDD" id="cd19411">
    <property type="entry name" value="MCP2201-like_sensor"/>
    <property type="match status" value="1"/>
</dbReference>
<gene>
    <name evidence="16" type="ORF">SAMN05660297_02173</name>
</gene>
<evidence type="ECO:0000256" key="9">
    <source>
        <dbReference type="ARBA" id="ARBA00024867"/>
    </source>
</evidence>
<dbReference type="CDD" id="cd00082">
    <property type="entry name" value="HisKA"/>
    <property type="match status" value="1"/>
</dbReference>
<keyword evidence="8" id="KW-0902">Two-component regulatory system</keyword>
<evidence type="ECO:0000256" key="3">
    <source>
        <dbReference type="ARBA" id="ARBA00012438"/>
    </source>
</evidence>
<dbReference type="FunFam" id="3.30.565.10:FF:000010">
    <property type="entry name" value="Sensor histidine kinase RcsC"/>
    <property type="match status" value="1"/>
</dbReference>
<dbReference type="SMART" id="SM00388">
    <property type="entry name" value="HisKA"/>
    <property type="match status" value="1"/>
</dbReference>
<evidence type="ECO:0000256" key="4">
    <source>
        <dbReference type="ARBA" id="ARBA00018672"/>
    </source>
</evidence>
<evidence type="ECO:0000259" key="14">
    <source>
        <dbReference type="PROSITE" id="PS50109"/>
    </source>
</evidence>
<dbReference type="InterPro" id="IPR003018">
    <property type="entry name" value="GAF"/>
</dbReference>
<dbReference type="InterPro" id="IPR047347">
    <property type="entry name" value="YvaQ-like_sensor"/>
</dbReference>
<sequence>MIEMKNISIKNRLIAIFLVWIIFFVGFGMFAVSEIRKLKEVTTEIYEQGLKLNDIQADIHVNMIKIQRTIRDIILTDTPLEFQQRIEEMNALERNVNENIEGIRALAKTEEELHLKTQVRDVFEEWKEGRNEIVELVAANQPREAMLLTMNQHNYYIRQIETSLDALSVYQTDKASELIQQTNQMERSHVITFITLMIFLSIIAMMTFFLVMGSILNPIISLKKTMYNSTNEGDMMEFDIEGENEIADMARHYNLLIKRLKEQFWLKDGHNQLNEELHGNLSLQEFTQKVINYLARKMDAGKGVFYLYNHKEETLHLSAAYAFTEGENLFNCYSLGQGIVGQAALEKRPILLKNIQPGEALIETGTIKEVPLNTYTFPLIYEKKIYGVIELASFEAFTDLKQKFINEAMPKIATNLYATIQNNEIIDLLQIAEDAQKKAQNTAEKLQIANDELEEKQMLLHEQSSELQENNAQLEEQQQLLEEQSDQLQQINLQLEEKQRQLQQQSRLLSIQNENLELSRIELTKRTEELERSNKYKSEFLANVSHELRTPLNSIILLSKLILKNKKDEFHQEGDLEKLNIIHSCGNELLRLINDILDLSKIESGKLAVEVEEFASKELIEELNQMFKGTAEEKKIQFIKKDLWKNKIIGDKNKISQILRNFLSNAFKFTKKGEVILEIAEDKEDQDSILFSVKDTGIGIAEDKQEIIFHEFKQVDGSISRKYGGTGLGLSIAKKLAKLMKGEIQLNSIEGEGSAFTLRLKKAENMFNKENSCDMEPYYDIIRTGLSQVSSTLSNDTDEQNKKNILIIEDDESFANQIKGINHAMGFNTLIAYTGSQGLQMASRHKVEGILLDLSLPDMYGLEVLKKLKSIEELRTIPVHIISISDKDMEAQKNGAIGYNEKPVDEAEIIDLISKMMTFSHKEPKELLIVENNGTLKELIGREIPKNEIKINTIATEAEAVIELSNGNYDAIVLDVGLQEGNALNICQYMSMHKIEIPTIIYTQEDLSTQHREVLQQYSRNIVVKTVNSREGLLDEVTLFLHKLKNSVVEDYYDLGDIDETLGLDLTGKDILIVDDDPRNIFALATGLENYGATIYDADNGEVALERLNEITPDLILMDIMMPVMDGYETIQYIRQNRKFRNIPIIAITAKTLKEDRAKCIEAGANDYITKPVDFDTLIRLVKAWMNKHQ</sequence>
<dbReference type="CDD" id="cd17546">
    <property type="entry name" value="REC_hyHK_CKI1_RcsC-like"/>
    <property type="match status" value="1"/>
</dbReference>
<dbReference type="Gene3D" id="1.10.287.130">
    <property type="match status" value="1"/>
</dbReference>
<dbReference type="InterPro" id="IPR005467">
    <property type="entry name" value="His_kinase_dom"/>
</dbReference>
<dbReference type="RefSeq" id="WP_090443614.1">
    <property type="nucleotide sequence ID" value="NZ_FOHU01000009.1"/>
</dbReference>
<evidence type="ECO:0000259" key="15">
    <source>
        <dbReference type="PROSITE" id="PS50110"/>
    </source>
</evidence>
<name>A0A1I0DVT8_9FIRM</name>
<dbReference type="EC" id="2.7.13.3" evidence="3"/>
<dbReference type="InterPro" id="IPR029016">
    <property type="entry name" value="GAF-like_dom_sf"/>
</dbReference>
<evidence type="ECO:0000256" key="1">
    <source>
        <dbReference type="ARBA" id="ARBA00000085"/>
    </source>
</evidence>
<dbReference type="InterPro" id="IPR003594">
    <property type="entry name" value="HATPase_dom"/>
</dbReference>
<keyword evidence="7" id="KW-0418">Kinase</keyword>
<keyword evidence="6" id="KW-0808">Transferase</keyword>
<dbReference type="PROSITE" id="PS50110">
    <property type="entry name" value="RESPONSE_REGULATORY"/>
    <property type="match status" value="3"/>
</dbReference>
<dbReference type="Pfam" id="PF02518">
    <property type="entry name" value="HATPase_c"/>
    <property type="match status" value="1"/>
</dbReference>
<dbReference type="InterPro" id="IPR001789">
    <property type="entry name" value="Sig_transdc_resp-reg_receiver"/>
</dbReference>
<comment type="function">
    <text evidence="9">May play the central regulatory role in sporulation. It may be an element of the effector pathway responsible for the activation of sporulation genes in response to nutritional stress. Spo0A may act in concert with spo0H (a sigma factor) to control the expression of some genes that are critical to the sporulation process.</text>
</comment>
<evidence type="ECO:0000256" key="13">
    <source>
        <dbReference type="SAM" id="Phobius"/>
    </source>
</evidence>
<dbReference type="SUPFAM" id="SSF52172">
    <property type="entry name" value="CheY-like"/>
    <property type="match status" value="3"/>
</dbReference>
<comment type="similarity">
    <text evidence="2">In the N-terminal section; belongs to the phytochrome family.</text>
</comment>
<organism evidence="16 17">
    <name type="scientific">Natronincola peptidivorans</name>
    <dbReference type="NCBI Taxonomy" id="426128"/>
    <lineage>
        <taxon>Bacteria</taxon>
        <taxon>Bacillati</taxon>
        <taxon>Bacillota</taxon>
        <taxon>Clostridia</taxon>
        <taxon>Peptostreptococcales</taxon>
        <taxon>Natronincolaceae</taxon>
        <taxon>Natronincola</taxon>
    </lineage>
</organism>
<accession>A0A1I0DVT8</accession>
<comment type="catalytic activity">
    <reaction evidence="1">
        <text>ATP + protein L-histidine = ADP + protein N-phospho-L-histidine.</text>
        <dbReference type="EC" id="2.7.13.3"/>
    </reaction>
</comment>
<dbReference type="InterPro" id="IPR004358">
    <property type="entry name" value="Sig_transdc_His_kin-like_C"/>
</dbReference>